<evidence type="ECO:0000256" key="13">
    <source>
        <dbReference type="ARBA" id="ARBA00023146"/>
    </source>
</evidence>
<evidence type="ECO:0000256" key="19">
    <source>
        <dbReference type="HAMAP-Rule" id="MF_00252"/>
    </source>
</evidence>
<comment type="similarity">
    <text evidence="3">In the C-terminal section; belongs to the class-II aminoacyl-tRNA synthetase family.</text>
</comment>
<feature type="transmembrane region" description="Helical" evidence="20">
    <location>
        <begin position="83"/>
        <end position="105"/>
    </location>
</feature>
<dbReference type="Pfam" id="PF16995">
    <property type="entry name" value="tRNA-synt_2_TM"/>
    <property type="match status" value="1"/>
</dbReference>
<evidence type="ECO:0000256" key="7">
    <source>
        <dbReference type="ARBA" id="ARBA00022692"/>
    </source>
</evidence>
<comment type="catalytic activity">
    <reaction evidence="17">
        <text>L-lysyl-tRNA(Lys) + a 1,2-diacyl-sn-glycero-3-phospho-(1'-sn-glycerol) = a 1,2-diacyl-sn-glycero-3-phospho-1'-(3'-O-L-lysyl)-sn-glycerol + tRNA(Lys)</text>
        <dbReference type="Rhea" id="RHEA:10668"/>
        <dbReference type="Rhea" id="RHEA-COMP:9696"/>
        <dbReference type="Rhea" id="RHEA-COMP:9697"/>
        <dbReference type="ChEBI" id="CHEBI:64716"/>
        <dbReference type="ChEBI" id="CHEBI:75792"/>
        <dbReference type="ChEBI" id="CHEBI:78442"/>
        <dbReference type="ChEBI" id="CHEBI:78529"/>
        <dbReference type="EC" id="2.3.2.3"/>
    </reaction>
</comment>
<feature type="binding site" evidence="19">
    <location>
        <position position="1009"/>
    </location>
    <ligand>
        <name>Mg(2+)</name>
        <dbReference type="ChEBI" id="CHEBI:18420"/>
        <label>1</label>
    </ligand>
</feature>
<dbReference type="AlphaFoldDB" id="A0A1R4IZ67"/>
<dbReference type="Pfam" id="PF09924">
    <property type="entry name" value="LPG_synthase_C"/>
    <property type="match status" value="1"/>
</dbReference>
<dbReference type="InterPro" id="IPR031553">
    <property type="entry name" value="tRNA-synt_2_TM"/>
</dbReference>
<keyword evidence="8 19" id="KW-0479">Metal-binding</keyword>
<comment type="subcellular location">
    <subcellularLocation>
        <location evidence="1">Cell membrane</location>
        <topology evidence="1">Multi-pass membrane protein</topology>
    </subcellularLocation>
    <subcellularLocation>
        <location evidence="19">Cytoplasm</location>
    </subcellularLocation>
</comment>
<evidence type="ECO:0000256" key="2">
    <source>
        <dbReference type="ARBA" id="ARBA00005270"/>
    </source>
</evidence>
<keyword evidence="12" id="KW-0443">Lipid metabolism</keyword>
<feature type="transmembrane region" description="Helical" evidence="20">
    <location>
        <begin position="155"/>
        <end position="175"/>
    </location>
</feature>
<evidence type="ECO:0000256" key="4">
    <source>
        <dbReference type="ARBA" id="ARBA00022475"/>
    </source>
</evidence>
<feature type="transmembrane region" description="Helical" evidence="20">
    <location>
        <begin position="14"/>
        <end position="32"/>
    </location>
</feature>
<dbReference type="PROSITE" id="PS50862">
    <property type="entry name" value="AA_TRNA_LIGASE_II"/>
    <property type="match status" value="1"/>
</dbReference>
<evidence type="ECO:0000256" key="5">
    <source>
        <dbReference type="ARBA" id="ARBA00022598"/>
    </source>
</evidence>
<dbReference type="GO" id="GO:0005886">
    <property type="term" value="C:plasma membrane"/>
    <property type="evidence" value="ECO:0007669"/>
    <property type="project" value="UniProtKB-SubCell"/>
</dbReference>
<dbReference type="InterPro" id="IPR002313">
    <property type="entry name" value="Lys-tRNA-ligase_II"/>
</dbReference>
<dbReference type="STRING" id="1255658.FM114_04630"/>
<evidence type="ECO:0000256" key="16">
    <source>
        <dbReference type="ARBA" id="ARBA00024681"/>
    </source>
</evidence>
<comment type="cofactor">
    <cofactor evidence="19">
        <name>Mg(2+)</name>
        <dbReference type="ChEBI" id="CHEBI:18420"/>
    </cofactor>
    <text evidence="19">Binds 3 Mg(2+) ions per subunit.</text>
</comment>
<evidence type="ECO:0000256" key="1">
    <source>
        <dbReference type="ARBA" id="ARBA00004651"/>
    </source>
</evidence>
<dbReference type="Gene3D" id="3.30.930.10">
    <property type="entry name" value="Bira Bifunctional Protein, Domain 2"/>
    <property type="match status" value="1"/>
</dbReference>
<keyword evidence="4" id="KW-1003">Cell membrane</keyword>
<keyword evidence="14" id="KW-0046">Antibiotic resistance</keyword>
<name>A0A1R4IZ67_9ACTN</name>
<dbReference type="InterPro" id="IPR012340">
    <property type="entry name" value="NA-bd_OB-fold"/>
</dbReference>
<dbReference type="GO" id="GO:0006629">
    <property type="term" value="P:lipid metabolic process"/>
    <property type="evidence" value="ECO:0007669"/>
    <property type="project" value="UniProtKB-KW"/>
</dbReference>
<feature type="transmembrane region" description="Helical" evidence="20">
    <location>
        <begin position="44"/>
        <end position="71"/>
    </location>
</feature>
<evidence type="ECO:0000259" key="21">
    <source>
        <dbReference type="PROSITE" id="PS50862"/>
    </source>
</evidence>
<feature type="transmembrane region" description="Helical" evidence="20">
    <location>
        <begin position="207"/>
        <end position="227"/>
    </location>
</feature>
<comment type="function">
    <text evidence="16">Catalyzes the production of L-lysyl-tRNA(Lys)transfer and the transfer of a lysyl group from L-lysyl-tRNA(Lys) to membrane-bound phosphatidylglycerol (PG), which produces lysylphosphatidylglycerol (LPG), one of the components of the bacterial membrane with a positive net charge. LPG synthesis contributes to the resistance to cationic antimicrobial peptides (CAMPs) and likely protects M.tuberculosis against the CAMPs produced by competiting microorganisms (bacteriocins). In fact, the modification of anionic phosphatidylglycerol with positively charged L-lysine results in repulsion of the peptides.</text>
</comment>
<dbReference type="InterPro" id="IPR018149">
    <property type="entry name" value="Lys-tRNA-synth_II_C"/>
</dbReference>
<dbReference type="InterPro" id="IPR006195">
    <property type="entry name" value="aa-tRNA-synth_II"/>
</dbReference>
<dbReference type="GO" id="GO:0006430">
    <property type="term" value="P:lysyl-tRNA aminoacylation"/>
    <property type="evidence" value="ECO:0007669"/>
    <property type="project" value="UniProtKB-UniRule"/>
</dbReference>
<keyword evidence="20" id="KW-0472">Membrane</keyword>
<keyword evidence="15" id="KW-0511">Multifunctional enzyme</keyword>
<keyword evidence="19" id="KW-0648">Protein biosynthesis</keyword>
<comment type="similarity">
    <text evidence="19">Belongs to the class-II aminoacyl-tRNA synthetase family.</text>
</comment>
<dbReference type="InterPro" id="IPR024320">
    <property type="entry name" value="LPG_synthase_C"/>
</dbReference>
<dbReference type="GO" id="GO:0005524">
    <property type="term" value="F:ATP binding"/>
    <property type="evidence" value="ECO:0007669"/>
    <property type="project" value="UniProtKB-UniRule"/>
</dbReference>
<organism evidence="22 23">
    <name type="scientific">Luteococcus japonicus LSP_Lj1</name>
    <dbReference type="NCBI Taxonomy" id="1255658"/>
    <lineage>
        <taxon>Bacteria</taxon>
        <taxon>Bacillati</taxon>
        <taxon>Actinomycetota</taxon>
        <taxon>Actinomycetes</taxon>
        <taxon>Propionibacteriales</taxon>
        <taxon>Propionibacteriaceae</taxon>
        <taxon>Luteococcus</taxon>
    </lineage>
</organism>
<feature type="domain" description="Aminoacyl-transfer RNA synthetases class-II family profile" evidence="21">
    <location>
        <begin position="767"/>
        <end position="1089"/>
    </location>
</feature>
<feature type="transmembrane region" description="Helical" evidence="20">
    <location>
        <begin position="117"/>
        <end position="135"/>
    </location>
</feature>
<dbReference type="InterPro" id="IPR045864">
    <property type="entry name" value="aa-tRNA-synth_II/BPL/LPL"/>
</dbReference>
<keyword evidence="19" id="KW-0963">Cytoplasm</keyword>
<dbReference type="Proteomes" id="UP000188342">
    <property type="component" value="Unassembled WGS sequence"/>
</dbReference>
<evidence type="ECO:0000256" key="12">
    <source>
        <dbReference type="ARBA" id="ARBA00023098"/>
    </source>
</evidence>
<dbReference type="Pfam" id="PF01336">
    <property type="entry name" value="tRNA_anti-codon"/>
    <property type="match status" value="1"/>
</dbReference>
<dbReference type="NCBIfam" id="TIGR00499">
    <property type="entry name" value="lysS_bact"/>
    <property type="match status" value="1"/>
</dbReference>
<dbReference type="CDD" id="cd04322">
    <property type="entry name" value="LysRS_N"/>
    <property type="match status" value="1"/>
</dbReference>
<dbReference type="SUPFAM" id="SSF50249">
    <property type="entry name" value="Nucleic acid-binding proteins"/>
    <property type="match status" value="1"/>
</dbReference>
<dbReference type="RefSeq" id="WP_094764015.1">
    <property type="nucleotide sequence ID" value="NZ_FUKQ01000017.1"/>
</dbReference>
<protein>
    <recommendedName>
        <fullName evidence="19">Lysine--tRNA ligase</fullName>
        <ecNumber evidence="19">6.1.1.6</ecNumber>
    </recommendedName>
    <alternativeName>
        <fullName evidence="19">Lysyl-tRNA synthetase</fullName>
        <shortName evidence="19">LysRS</shortName>
    </alternativeName>
</protein>
<evidence type="ECO:0000256" key="11">
    <source>
        <dbReference type="ARBA" id="ARBA00022989"/>
    </source>
</evidence>
<evidence type="ECO:0000313" key="23">
    <source>
        <dbReference type="Proteomes" id="UP000188342"/>
    </source>
</evidence>
<dbReference type="GO" id="GO:0000049">
    <property type="term" value="F:tRNA binding"/>
    <property type="evidence" value="ECO:0007669"/>
    <property type="project" value="TreeGrafter"/>
</dbReference>
<sequence length="1091" mass="120286">MSLSSSTRRRVPQLLSRVFYIAAFLVILREVFRGTHWVRAAVDLFSSLVFPVDTGGFGLAVYCGIVGAALMRRKRVAWWMATVWLGIWWLAEVVAWVAILTSLWQGRPLDRGLNGELLEYGFGVVTTTLLLWLLVTNRREFTARLTPGSLRAAALTALAGIVASLGAGYLLGMVAGRTGRPRSRLISIVQHVVYGQNASMPKMVPGWVQSVVGLLIGLSLLAGLLVLMRSQRSQATSTLEDELELRRLLAQNPEDSLGYFATRRDKQVVFAGNGQSAITYRVQFGVCLASGDPIGRREQWDGAVSAYVGLCHTYGWTPGVVGASEAGAGAYERGGLRVIRVGDEAILNPQSFTLEARELKAVRGTVTRLKNLGYTVRVRRHDEIASEELDHLIALSEQWRDGDDRGFSMALNRLGDPLDGACVMVQAIFPPGSHQPEQTAGLLSFVPWGADGLSLDVMRRNPEADNGITEFMVAGLMGVGRERGWQRVSLNFAVFRSAFEEGERIGATALDRAKRRVLMIFSRWFQIEQLYRSNVKYAPAWQPRFLAYEDAADIGQVGAAMGLAEGFLDLPGWGNPMPAIEQPLTRADDPVIMDFLARPVLELPTARVPEQMRGRLDKRAALLAEGQQPYPVTTGVDAQCADVVGRPGERITIGGRIVGVSDHGGVCFVRLQDFSGATQALLEASRMGRDELRRFDDVTNLGDQVAFGGVCGASKTGTPSLLVDEWRLTSKCLRPLPDKYKGIINPEALVRQRYLDMIVNPVSRDRLAVRSRAFQAVRQTFLDEGYLEVETPILQTIHGGANARPFRTHINAYDLDLYLRIAPELYLKRLMVGGCDRVFEIGRNFRNEGADATHNPEFSVVEAYQAHADYRSMQRLTETMVRRAAVEATGSSIVRGTGADGAVHEVDLAEPWRWISVHDAISEGLGEQVTPDTSRQELARHASRLGLDVVPSDARSDVLESLYDELCEKPTVAPTFFCDFPADLSPLTRPHREDDRLAERWDLVVFGSELGTAYSELVDPVIQRQRLTEQSLRAANGDPEAMEIDEDFLAALEYGMPPTGGLGIGLDRLVMLLTGASIRETIAFPLVRPRR</sequence>
<evidence type="ECO:0000313" key="22">
    <source>
        <dbReference type="EMBL" id="SJN25176.1"/>
    </source>
</evidence>
<comment type="subunit">
    <text evidence="19">Homodimer.</text>
</comment>
<feature type="binding site" evidence="19">
    <location>
        <position position="1002"/>
    </location>
    <ligand>
        <name>Mg(2+)</name>
        <dbReference type="ChEBI" id="CHEBI:18420"/>
        <label>1</label>
    </ligand>
</feature>
<keyword evidence="13 19" id="KW-0030">Aminoacyl-tRNA synthetase</keyword>
<dbReference type="GO" id="GO:0046677">
    <property type="term" value="P:response to antibiotic"/>
    <property type="evidence" value="ECO:0007669"/>
    <property type="project" value="UniProtKB-KW"/>
</dbReference>
<dbReference type="HAMAP" id="MF_00252">
    <property type="entry name" value="Lys_tRNA_synth_class2"/>
    <property type="match status" value="1"/>
</dbReference>
<dbReference type="Gene3D" id="2.40.50.140">
    <property type="entry name" value="Nucleic acid-binding proteins"/>
    <property type="match status" value="1"/>
</dbReference>
<proteinExistence type="inferred from homology"/>
<dbReference type="InterPro" id="IPR004365">
    <property type="entry name" value="NA-bd_OB_tRNA"/>
</dbReference>
<keyword evidence="23" id="KW-1185">Reference proteome</keyword>
<keyword evidence="5 19" id="KW-0436">Ligase</keyword>
<dbReference type="PANTHER" id="PTHR42918">
    <property type="entry name" value="LYSYL-TRNA SYNTHETASE"/>
    <property type="match status" value="1"/>
</dbReference>
<dbReference type="GO" id="GO:0005829">
    <property type="term" value="C:cytosol"/>
    <property type="evidence" value="ECO:0007669"/>
    <property type="project" value="TreeGrafter"/>
</dbReference>
<dbReference type="GO" id="GO:0050071">
    <property type="term" value="F:phosphatidylglycerol lysyltransferase activity"/>
    <property type="evidence" value="ECO:0007669"/>
    <property type="project" value="UniProtKB-EC"/>
</dbReference>
<dbReference type="OrthoDB" id="9801152at2"/>
<dbReference type="NCBIfam" id="NF002821">
    <property type="entry name" value="PRK02983.1"/>
    <property type="match status" value="1"/>
</dbReference>
<dbReference type="EMBL" id="FUKQ01000017">
    <property type="protein sequence ID" value="SJN25176.1"/>
    <property type="molecule type" value="Genomic_DNA"/>
</dbReference>
<dbReference type="Pfam" id="PF00152">
    <property type="entry name" value="tRNA-synt_2"/>
    <property type="match status" value="1"/>
</dbReference>
<evidence type="ECO:0000256" key="20">
    <source>
        <dbReference type="SAM" id="Phobius"/>
    </source>
</evidence>
<gene>
    <name evidence="19" type="primary">lysS</name>
    <name evidence="22" type="ORF">FM114_04630</name>
</gene>
<dbReference type="GO" id="GO:0004824">
    <property type="term" value="F:lysine-tRNA ligase activity"/>
    <property type="evidence" value="ECO:0007669"/>
    <property type="project" value="UniProtKB-UniRule"/>
</dbReference>
<accession>A0A1R4IZ67</accession>
<evidence type="ECO:0000256" key="18">
    <source>
        <dbReference type="ARBA" id="ARBA00048573"/>
    </source>
</evidence>
<dbReference type="PRINTS" id="PR00982">
    <property type="entry name" value="TRNASYNTHLYS"/>
</dbReference>
<dbReference type="InterPro" id="IPR044136">
    <property type="entry name" value="Lys-tRNA-ligase_II_N"/>
</dbReference>
<dbReference type="PANTHER" id="PTHR42918:SF15">
    <property type="entry name" value="LYSINE--TRNA LIGASE, CHLOROPLASTIC_MITOCHONDRIAL"/>
    <property type="match status" value="1"/>
</dbReference>
<keyword evidence="11 20" id="KW-1133">Transmembrane helix</keyword>
<evidence type="ECO:0000256" key="8">
    <source>
        <dbReference type="ARBA" id="ARBA00022723"/>
    </source>
</evidence>
<evidence type="ECO:0000256" key="3">
    <source>
        <dbReference type="ARBA" id="ARBA00009968"/>
    </source>
</evidence>
<dbReference type="EC" id="6.1.1.6" evidence="19"/>
<dbReference type="NCBIfam" id="NF001756">
    <property type="entry name" value="PRK00484.1"/>
    <property type="match status" value="1"/>
</dbReference>
<dbReference type="SUPFAM" id="SSF55681">
    <property type="entry name" value="Class II aaRS and biotin synthetases"/>
    <property type="match status" value="1"/>
</dbReference>
<keyword evidence="6" id="KW-0808">Transferase</keyword>
<comment type="catalytic activity">
    <reaction evidence="18 19">
        <text>tRNA(Lys) + L-lysine + ATP = L-lysyl-tRNA(Lys) + AMP + diphosphate</text>
        <dbReference type="Rhea" id="RHEA:20792"/>
        <dbReference type="Rhea" id="RHEA-COMP:9696"/>
        <dbReference type="Rhea" id="RHEA-COMP:9697"/>
        <dbReference type="ChEBI" id="CHEBI:30616"/>
        <dbReference type="ChEBI" id="CHEBI:32551"/>
        <dbReference type="ChEBI" id="CHEBI:33019"/>
        <dbReference type="ChEBI" id="CHEBI:78442"/>
        <dbReference type="ChEBI" id="CHEBI:78529"/>
        <dbReference type="ChEBI" id="CHEBI:456215"/>
        <dbReference type="EC" id="6.1.1.6"/>
    </reaction>
</comment>
<keyword evidence="7 20" id="KW-0812">Transmembrane</keyword>
<feature type="binding site" evidence="19">
    <location>
        <position position="1009"/>
    </location>
    <ligand>
        <name>Mg(2+)</name>
        <dbReference type="ChEBI" id="CHEBI:18420"/>
        <label>2</label>
    </ligand>
</feature>
<evidence type="ECO:0000256" key="6">
    <source>
        <dbReference type="ARBA" id="ARBA00022679"/>
    </source>
</evidence>
<evidence type="ECO:0000256" key="17">
    <source>
        <dbReference type="ARBA" id="ARBA00047540"/>
    </source>
</evidence>
<evidence type="ECO:0000256" key="9">
    <source>
        <dbReference type="ARBA" id="ARBA00022741"/>
    </source>
</evidence>
<keyword evidence="9 19" id="KW-0547">Nucleotide-binding</keyword>
<dbReference type="InterPro" id="IPR004364">
    <property type="entry name" value="Aa-tRNA-synt_II"/>
</dbReference>
<keyword evidence="19" id="KW-0460">Magnesium</keyword>
<evidence type="ECO:0000256" key="15">
    <source>
        <dbReference type="ARBA" id="ARBA00023268"/>
    </source>
</evidence>
<keyword evidence="10 19" id="KW-0067">ATP-binding</keyword>
<dbReference type="GO" id="GO:0000287">
    <property type="term" value="F:magnesium ion binding"/>
    <property type="evidence" value="ECO:0007669"/>
    <property type="project" value="UniProtKB-UniRule"/>
</dbReference>
<comment type="similarity">
    <text evidence="2">In the N-terminal section; belongs to the LPG synthetase family.</text>
</comment>
<reference evidence="22 23" key="1">
    <citation type="submission" date="2017-02" db="EMBL/GenBank/DDBJ databases">
        <authorList>
            <person name="Peterson S.W."/>
        </authorList>
    </citation>
    <scope>NUCLEOTIDE SEQUENCE [LARGE SCALE GENOMIC DNA]</scope>
    <source>
        <strain evidence="22 23">LSP_Lj1</strain>
    </source>
</reference>
<evidence type="ECO:0000256" key="14">
    <source>
        <dbReference type="ARBA" id="ARBA00023251"/>
    </source>
</evidence>
<evidence type="ECO:0000256" key="10">
    <source>
        <dbReference type="ARBA" id="ARBA00022840"/>
    </source>
</evidence>